<organism evidence="7 8">
    <name type="scientific">Candidatus Iainarchaeum sp</name>
    <dbReference type="NCBI Taxonomy" id="3101447"/>
    <lineage>
        <taxon>Archaea</taxon>
        <taxon>Candidatus Iainarchaeota</taxon>
        <taxon>Candidatus Iainarchaeia</taxon>
        <taxon>Candidatus Iainarchaeales</taxon>
        <taxon>Candidatus Iainarchaeaceae</taxon>
        <taxon>Candidatus Iainarchaeum</taxon>
    </lineage>
</organism>
<keyword evidence="3 7" id="KW-0808">Transferase</keyword>
<dbReference type="PANTHER" id="PTHR43197">
    <property type="entry name" value="UTP--GLUCOSE-1-PHOSPHATE URIDYLYLTRANSFERASE"/>
    <property type="match status" value="1"/>
</dbReference>
<comment type="similarity">
    <text evidence="1">Belongs to the UDPGP type 2 family.</text>
</comment>
<dbReference type="InterPro" id="IPR005771">
    <property type="entry name" value="GalU_uridylyltTrfase_bac/arc"/>
</dbReference>
<evidence type="ECO:0000256" key="2">
    <source>
        <dbReference type="ARBA" id="ARBA00012415"/>
    </source>
</evidence>
<proteinExistence type="inferred from homology"/>
<dbReference type="GO" id="GO:0003983">
    <property type="term" value="F:UTP:glucose-1-phosphate uridylyltransferase activity"/>
    <property type="evidence" value="ECO:0007669"/>
    <property type="project" value="UniProtKB-EC"/>
</dbReference>
<sequence length="240" mass="27190">MGSSMVSQEITQAVILAAGLGTRMLPLTKVMPKALLPLGMKPAIHWLVEECLSSGIKDLVIVVSAHSPVKDYFLKDQWLYDHLRDKKSRAELRALRQLDHFKGIRFAVQEPLLGEAHALSKALPLLRRGPFAVLFCDNLFKARVPATLQVTRLFQRHRMHVKSNGRYAFDYSIAGLLKALPFQEFYQSSKRGMDLAWVFDQLQEGSQFIEKFVAGKRYNIGNPKQYARAFSVFSRESPGP</sequence>
<dbReference type="Proteomes" id="UP000678237">
    <property type="component" value="Unassembled WGS sequence"/>
</dbReference>
<comment type="catalytic activity">
    <reaction evidence="5">
        <text>alpha-D-glucose 1-phosphate + UTP + H(+) = UDP-alpha-D-glucose + diphosphate</text>
        <dbReference type="Rhea" id="RHEA:19889"/>
        <dbReference type="ChEBI" id="CHEBI:15378"/>
        <dbReference type="ChEBI" id="CHEBI:33019"/>
        <dbReference type="ChEBI" id="CHEBI:46398"/>
        <dbReference type="ChEBI" id="CHEBI:58601"/>
        <dbReference type="ChEBI" id="CHEBI:58885"/>
        <dbReference type="EC" id="2.7.7.9"/>
    </reaction>
</comment>
<keyword evidence="4" id="KW-0548">Nucleotidyltransferase</keyword>
<evidence type="ECO:0000256" key="5">
    <source>
        <dbReference type="ARBA" id="ARBA00048128"/>
    </source>
</evidence>
<name>A0A8T4LA04_9ARCH</name>
<evidence type="ECO:0000256" key="1">
    <source>
        <dbReference type="ARBA" id="ARBA00006890"/>
    </source>
</evidence>
<evidence type="ECO:0000313" key="7">
    <source>
        <dbReference type="EMBL" id="MBS3062762.1"/>
    </source>
</evidence>
<dbReference type="Pfam" id="PF00483">
    <property type="entry name" value="NTP_transferase"/>
    <property type="match status" value="1"/>
</dbReference>
<evidence type="ECO:0000259" key="6">
    <source>
        <dbReference type="Pfam" id="PF00483"/>
    </source>
</evidence>
<gene>
    <name evidence="7" type="ORF">J4203_02730</name>
</gene>
<dbReference type="InterPro" id="IPR005835">
    <property type="entry name" value="NTP_transferase_dom"/>
</dbReference>
<protein>
    <recommendedName>
        <fullName evidence="2">UTP--glucose-1-phosphate uridylyltransferase</fullName>
        <ecNumber evidence="2">2.7.7.9</ecNumber>
    </recommendedName>
</protein>
<evidence type="ECO:0000256" key="3">
    <source>
        <dbReference type="ARBA" id="ARBA00022679"/>
    </source>
</evidence>
<feature type="domain" description="Nucleotidyl transferase" evidence="6">
    <location>
        <begin position="13"/>
        <end position="149"/>
    </location>
</feature>
<dbReference type="InterPro" id="IPR029044">
    <property type="entry name" value="Nucleotide-diphossugar_trans"/>
</dbReference>
<dbReference type="AlphaFoldDB" id="A0A8T4LA04"/>
<evidence type="ECO:0000313" key="8">
    <source>
        <dbReference type="Proteomes" id="UP000678237"/>
    </source>
</evidence>
<dbReference type="SUPFAM" id="SSF53448">
    <property type="entry name" value="Nucleotide-diphospho-sugar transferases"/>
    <property type="match status" value="1"/>
</dbReference>
<comment type="caution">
    <text evidence="7">The sequence shown here is derived from an EMBL/GenBank/DDBJ whole genome shotgun (WGS) entry which is preliminary data.</text>
</comment>
<dbReference type="PANTHER" id="PTHR43197:SF1">
    <property type="entry name" value="UTP--GLUCOSE-1-PHOSPHATE URIDYLYLTRANSFERASE"/>
    <property type="match status" value="1"/>
</dbReference>
<accession>A0A8T4LA04</accession>
<reference evidence="7" key="2">
    <citation type="submission" date="2021-05" db="EMBL/GenBank/DDBJ databases">
        <title>Protein family content uncovers lineage relationships and bacterial pathway maintenance mechanisms in DPANN archaea.</title>
        <authorList>
            <person name="Castelle C.J."/>
            <person name="Meheust R."/>
            <person name="Jaffe A.L."/>
            <person name="Seitz K."/>
            <person name="Gong X."/>
            <person name="Baker B.J."/>
            <person name="Banfield J.F."/>
        </authorList>
    </citation>
    <scope>NUCLEOTIDE SEQUENCE</scope>
    <source>
        <strain evidence="7">RIFCSPLOWO2_01_FULL_58_19</strain>
    </source>
</reference>
<evidence type="ECO:0000256" key="4">
    <source>
        <dbReference type="ARBA" id="ARBA00022695"/>
    </source>
</evidence>
<reference evidence="7" key="1">
    <citation type="submission" date="2021-03" db="EMBL/GenBank/DDBJ databases">
        <authorList>
            <person name="Jaffe A."/>
        </authorList>
    </citation>
    <scope>NUCLEOTIDE SEQUENCE</scope>
    <source>
        <strain evidence="7">RIFCSPLOWO2_01_FULL_58_19</strain>
    </source>
</reference>
<dbReference type="Gene3D" id="3.90.550.10">
    <property type="entry name" value="Spore Coat Polysaccharide Biosynthesis Protein SpsA, Chain A"/>
    <property type="match status" value="1"/>
</dbReference>
<dbReference type="GO" id="GO:0006011">
    <property type="term" value="P:UDP-alpha-D-glucose metabolic process"/>
    <property type="evidence" value="ECO:0007669"/>
    <property type="project" value="InterPro"/>
</dbReference>
<dbReference type="EC" id="2.7.7.9" evidence="2"/>
<dbReference type="EMBL" id="JAGVWE010000002">
    <property type="protein sequence ID" value="MBS3062762.1"/>
    <property type="molecule type" value="Genomic_DNA"/>
</dbReference>